<evidence type="ECO:0000313" key="4">
    <source>
        <dbReference type="EMBL" id="CAB5055318.1"/>
    </source>
</evidence>
<dbReference type="InterPro" id="IPR018580">
    <property type="entry name" value="Uncharacterised_YfhO"/>
</dbReference>
<evidence type="ECO:0000256" key="1">
    <source>
        <dbReference type="SAM" id="MobiDB-lite"/>
    </source>
</evidence>
<feature type="transmembrane region" description="Helical" evidence="2">
    <location>
        <begin position="28"/>
        <end position="50"/>
    </location>
</feature>
<feature type="transmembrane region" description="Helical" evidence="2">
    <location>
        <begin position="267"/>
        <end position="287"/>
    </location>
</feature>
<feature type="transmembrane region" description="Helical" evidence="2">
    <location>
        <begin position="108"/>
        <end position="127"/>
    </location>
</feature>
<dbReference type="Pfam" id="PF09586">
    <property type="entry name" value="YfhO"/>
    <property type="match status" value="1"/>
</dbReference>
<feature type="transmembrane region" description="Helical" evidence="2">
    <location>
        <begin position="833"/>
        <end position="852"/>
    </location>
</feature>
<feature type="region of interest" description="Disordered" evidence="1">
    <location>
        <begin position="483"/>
        <end position="519"/>
    </location>
</feature>
<feature type="transmembrane region" description="Helical" evidence="2">
    <location>
        <begin position="235"/>
        <end position="255"/>
    </location>
</feature>
<evidence type="ECO:0000313" key="3">
    <source>
        <dbReference type="EMBL" id="CAB4755429.1"/>
    </source>
</evidence>
<feature type="transmembrane region" description="Helical" evidence="2">
    <location>
        <begin position="442"/>
        <end position="459"/>
    </location>
</feature>
<proteinExistence type="predicted"/>
<feature type="transmembrane region" description="Helical" evidence="2">
    <location>
        <begin position="669"/>
        <end position="690"/>
    </location>
</feature>
<feature type="transmembrane region" description="Helical" evidence="2">
    <location>
        <begin position="191"/>
        <end position="215"/>
    </location>
</feature>
<feature type="transmembrane region" description="Helical" evidence="2">
    <location>
        <begin position="644"/>
        <end position="663"/>
    </location>
</feature>
<feature type="transmembrane region" description="Helical" evidence="2">
    <location>
        <begin position="702"/>
        <end position="721"/>
    </location>
</feature>
<dbReference type="AlphaFoldDB" id="A0A6J6UAG1"/>
<feature type="compositionally biased region" description="Polar residues" evidence="1">
    <location>
        <begin position="504"/>
        <end position="513"/>
    </location>
</feature>
<protein>
    <submittedName>
        <fullName evidence="3">Unannotated protein</fullName>
    </submittedName>
</protein>
<name>A0A6J6UAG1_9ZZZZ</name>
<feature type="transmembrane region" description="Helical" evidence="2">
    <location>
        <begin position="897"/>
        <end position="919"/>
    </location>
</feature>
<dbReference type="EMBL" id="CAFBQP010000011">
    <property type="protein sequence ID" value="CAB5055318.1"/>
    <property type="molecule type" value="Genomic_DNA"/>
</dbReference>
<feature type="transmembrane region" description="Helical" evidence="2">
    <location>
        <begin position="733"/>
        <end position="762"/>
    </location>
</feature>
<feature type="transmembrane region" description="Helical" evidence="2">
    <location>
        <begin position="774"/>
        <end position="794"/>
    </location>
</feature>
<evidence type="ECO:0000256" key="2">
    <source>
        <dbReference type="SAM" id="Phobius"/>
    </source>
</evidence>
<feature type="transmembrane region" description="Helical" evidence="2">
    <location>
        <begin position="139"/>
        <end position="158"/>
    </location>
</feature>
<keyword evidence="2" id="KW-0812">Transmembrane</keyword>
<gene>
    <name evidence="3" type="ORF">UFOPK2806_01280</name>
    <name evidence="4" type="ORF">UFOPK4306_00405</name>
</gene>
<keyword evidence="2" id="KW-0472">Membrane</keyword>
<organism evidence="3">
    <name type="scientific">freshwater metagenome</name>
    <dbReference type="NCBI Taxonomy" id="449393"/>
    <lineage>
        <taxon>unclassified sequences</taxon>
        <taxon>metagenomes</taxon>
        <taxon>ecological metagenomes</taxon>
    </lineage>
</organism>
<feature type="transmembrane region" description="Helical" evidence="2">
    <location>
        <begin position="385"/>
        <end position="403"/>
    </location>
</feature>
<sequence length="1278" mass="140825">MTAEPLSSPARQTTPALVRWWRRLDHPLGLTGIIVIAVVVRLLLAPHFGFYGDLRYFREWAGRLQERGLRHFYAPDYFADYPPGYLYVLAFLGKIQQSPGYQLLKLPILIGDLALAWCTALLAARLAPESVRRRLPIRPIVLVAVLFNPAVLGVGAVWGQVDSVPSSMVMGTLLLLLTGRRSVARDLSGMVLFAGALAIKPQAGFLAPVLAYILIRRYVVDTPAAQRLVGAARLVLITVVSGSIWAFSGVPFGLSPSGLVNFLRNSAKTYPVTSANAFNFWGLFGFFKRDSDNFWNGQFEVVKVFGVKANTFGTIIVGLGAIALLWAAHRAITRGCNQARTLIATAVATNLLAYTMLTRMHERYMFPVIACLGPLLMWRWFRAAYWTLSILFVLNLWYPFALYNGQWDASGRVGRVYGLTIQPWFRWFFGNIDAVDTGQKKLWSFLVVVVTVAFVAMYYRWLLRPQLPRVWATQMLAPGRFDSVPGRGRPVPPAPERAAARDATGNNEQTASEPDTELPPAPLARTAIAALHRVRTAIPLPGAEKPAPSGWLRHGPRSLVALACTFGLLALRGELRSARTLNDSTFHLQMIRWASGQLERGRLPLDGWFPDLTLGSSFFHHYQSLPYTVTAILGRILHMSVSNMYLWILYLLVSLWPISVYWGGRLMGWGRWAASAAALVSPLIVSIPSYGYEHGSYTFQGWGVYTQLWGMWLLPLTWGLMSRAIRLGRGYPLAALALALTIATHLMTGYLAVLCLPVLGLLTNKQFGARVRRTALLGAGGLLTAAWVLVPLLTDKKYSAQSTFYKGTLYNDSYGAKVILGWLFRGSLYDGRHLPVITILAAVGFVVCALHLGQERARIVLGLWTLSLLLYFGRVTWKSVIDVLPGSEDLQMHRFIIGVQMAGILLAGIGTVALARLVVQGATTVWDRYGSAGSPTPAAKNSIPSLVSAAAVVVLGAIALSPSWRNTWDYDRGGWAFIDQQRDYDRIDGPEVSALLQIANNRGDGRVYAGTRGNWGPSYKVGFVPVLHYTSHNDTDGVGFTFRTVQSLTTDIEASFDENNLSQYEMLNVRYIIAPTSRVPAVPHTVVQTLGGSTLYAIETTGYFQVVDRVGSISANRVDINDATAAFRGSDQASRSVYPGIAFDGDKPLPDTVTAATDSPPGTVINQSNQRADGIFEATVSAQRRSVVVLKATYDPGWRVTVDGESANTVMMAPSIVGVEVEPGQHTIRFSYRSYPHYPWLFLLGALALLSLGLWPRREQVLVYAQRAARRFRPRPGR</sequence>
<accession>A0A6J6UAG1</accession>
<feature type="transmembrane region" description="Helical" evidence="2">
    <location>
        <begin position="339"/>
        <end position="357"/>
    </location>
</feature>
<feature type="transmembrane region" description="Helical" evidence="2">
    <location>
        <begin position="1238"/>
        <end position="1255"/>
    </location>
</feature>
<feature type="transmembrane region" description="Helical" evidence="2">
    <location>
        <begin position="859"/>
        <end position="877"/>
    </location>
</feature>
<feature type="transmembrane region" description="Helical" evidence="2">
    <location>
        <begin position="307"/>
        <end position="327"/>
    </location>
</feature>
<keyword evidence="2" id="KW-1133">Transmembrane helix</keyword>
<dbReference type="EMBL" id="CAEZYY010000015">
    <property type="protein sequence ID" value="CAB4755429.1"/>
    <property type="molecule type" value="Genomic_DNA"/>
</dbReference>
<reference evidence="3" key="1">
    <citation type="submission" date="2020-05" db="EMBL/GenBank/DDBJ databases">
        <authorList>
            <person name="Chiriac C."/>
            <person name="Salcher M."/>
            <person name="Ghai R."/>
            <person name="Kavagutti S V."/>
        </authorList>
    </citation>
    <scope>NUCLEOTIDE SEQUENCE</scope>
</reference>